<keyword evidence="1" id="KW-0472">Membrane</keyword>
<keyword evidence="3" id="KW-1185">Reference proteome</keyword>
<dbReference type="NCBIfam" id="TIGR02532">
    <property type="entry name" value="IV_pilin_GFxxxE"/>
    <property type="match status" value="1"/>
</dbReference>
<dbReference type="Pfam" id="PF07963">
    <property type="entry name" value="N_methyl"/>
    <property type="match status" value="1"/>
</dbReference>
<gene>
    <name evidence="2" type="ORF">LE190_09920</name>
</gene>
<dbReference type="InterPro" id="IPR045584">
    <property type="entry name" value="Pilin-like"/>
</dbReference>
<dbReference type="Gene3D" id="3.30.700.10">
    <property type="entry name" value="Glycoprotein, Type 4 Pilin"/>
    <property type="match status" value="1"/>
</dbReference>
<name>A0ABS7YAX1_9BURK</name>
<protein>
    <submittedName>
        <fullName evidence="2">Prepilin-type N-terminal cleavage/methylation domain-containing protein</fullName>
    </submittedName>
</protein>
<sequence length="293" mass="31011">MTAPRLFRRPRGFTLVEAIVVIAVIGIIAAIVAAFIRTPVQNYIDTATRAELTDEADLALRRMARDIRLALPNSVRVSADGRAIEFLLTKTGGRYLAQEDGVADRSVLDFTNPANTGFTVVGELPGGSQQIVAGDWIVVYNLGIEHANAYLANAATGARNIARVTGVDAAQKLVQLASNPFAQQDPPLASPARRFQVVTGPVTYFCGNGQLTRQSGYAISAAQVAPPVAAGPGENGSAVSRLLAARVGACRFDYGSTANQRTALVSMTLELLPRTANHAGVTLVHQIHVENTP</sequence>
<reference evidence="2 3" key="1">
    <citation type="submission" date="2021-07" db="EMBL/GenBank/DDBJ databases">
        <title>Characterization of Violacein-producing bacteria and related species.</title>
        <authorList>
            <person name="Wilson H.S."/>
            <person name="De Leon M.E."/>
        </authorList>
    </citation>
    <scope>NUCLEOTIDE SEQUENCE [LARGE SCALE GENOMIC DNA]</scope>
    <source>
        <strain evidence="2 3">HSC-2F05</strain>
    </source>
</reference>
<dbReference type="Proteomes" id="UP001198602">
    <property type="component" value="Unassembled WGS sequence"/>
</dbReference>
<dbReference type="EMBL" id="JAHYBX010000003">
    <property type="protein sequence ID" value="MCA1856242.1"/>
    <property type="molecule type" value="Genomic_DNA"/>
</dbReference>
<evidence type="ECO:0000313" key="3">
    <source>
        <dbReference type="Proteomes" id="UP001198602"/>
    </source>
</evidence>
<keyword evidence="1" id="KW-1133">Transmembrane helix</keyword>
<dbReference type="SUPFAM" id="SSF54523">
    <property type="entry name" value="Pili subunits"/>
    <property type="match status" value="1"/>
</dbReference>
<evidence type="ECO:0000313" key="2">
    <source>
        <dbReference type="EMBL" id="MCA1856242.1"/>
    </source>
</evidence>
<evidence type="ECO:0000256" key="1">
    <source>
        <dbReference type="SAM" id="Phobius"/>
    </source>
</evidence>
<accession>A0ABS7YAX1</accession>
<organism evidence="2 3">
    <name type="scientific">Massilia hydrophila</name>
    <dbReference type="NCBI Taxonomy" id="3044279"/>
    <lineage>
        <taxon>Bacteria</taxon>
        <taxon>Pseudomonadati</taxon>
        <taxon>Pseudomonadota</taxon>
        <taxon>Betaproteobacteria</taxon>
        <taxon>Burkholderiales</taxon>
        <taxon>Oxalobacteraceae</taxon>
        <taxon>Telluria group</taxon>
        <taxon>Massilia</taxon>
    </lineage>
</organism>
<proteinExistence type="predicted"/>
<feature type="transmembrane region" description="Helical" evidence="1">
    <location>
        <begin position="12"/>
        <end position="36"/>
    </location>
</feature>
<dbReference type="RefSeq" id="WP_225238544.1">
    <property type="nucleotide sequence ID" value="NZ_JAHYBX010000003.1"/>
</dbReference>
<dbReference type="InterPro" id="IPR012902">
    <property type="entry name" value="N_methyl_site"/>
</dbReference>
<comment type="caution">
    <text evidence="2">The sequence shown here is derived from an EMBL/GenBank/DDBJ whole genome shotgun (WGS) entry which is preliminary data.</text>
</comment>
<keyword evidence="1" id="KW-0812">Transmembrane</keyword>
<dbReference type="PROSITE" id="PS00409">
    <property type="entry name" value="PROKAR_NTER_METHYL"/>
    <property type="match status" value="1"/>
</dbReference>